<accession>A0A0D3KBN0</accession>
<reference evidence="6" key="2">
    <citation type="submission" date="2024-10" db="UniProtKB">
        <authorList>
            <consortium name="EnsemblProtists"/>
        </authorList>
    </citation>
    <scope>IDENTIFICATION</scope>
</reference>
<evidence type="ECO:0000256" key="4">
    <source>
        <dbReference type="ARBA" id="ARBA00023235"/>
    </source>
</evidence>
<reference evidence="7" key="1">
    <citation type="journal article" date="2013" name="Nature">
        <title>Pan genome of the phytoplankton Emiliania underpins its global distribution.</title>
        <authorList>
            <person name="Read B.A."/>
            <person name="Kegel J."/>
            <person name="Klute M.J."/>
            <person name="Kuo A."/>
            <person name="Lefebvre S.C."/>
            <person name="Maumus F."/>
            <person name="Mayer C."/>
            <person name="Miller J."/>
            <person name="Monier A."/>
            <person name="Salamov A."/>
            <person name="Young J."/>
            <person name="Aguilar M."/>
            <person name="Claverie J.M."/>
            <person name="Frickenhaus S."/>
            <person name="Gonzalez K."/>
            <person name="Herman E.K."/>
            <person name="Lin Y.C."/>
            <person name="Napier J."/>
            <person name="Ogata H."/>
            <person name="Sarno A.F."/>
            <person name="Shmutz J."/>
            <person name="Schroeder D."/>
            <person name="de Vargas C."/>
            <person name="Verret F."/>
            <person name="von Dassow P."/>
            <person name="Valentin K."/>
            <person name="Van de Peer Y."/>
            <person name="Wheeler G."/>
            <person name="Dacks J.B."/>
            <person name="Delwiche C.F."/>
            <person name="Dyhrman S.T."/>
            <person name="Glockner G."/>
            <person name="John U."/>
            <person name="Richards T."/>
            <person name="Worden A.Z."/>
            <person name="Zhang X."/>
            <person name="Grigoriev I.V."/>
            <person name="Allen A.E."/>
            <person name="Bidle K."/>
            <person name="Borodovsky M."/>
            <person name="Bowler C."/>
            <person name="Brownlee C."/>
            <person name="Cock J.M."/>
            <person name="Elias M."/>
            <person name="Gladyshev V.N."/>
            <person name="Groth M."/>
            <person name="Guda C."/>
            <person name="Hadaegh A."/>
            <person name="Iglesias-Rodriguez M.D."/>
            <person name="Jenkins J."/>
            <person name="Jones B.M."/>
            <person name="Lawson T."/>
            <person name="Leese F."/>
            <person name="Lindquist E."/>
            <person name="Lobanov A."/>
            <person name="Lomsadze A."/>
            <person name="Malik S.B."/>
            <person name="Marsh M.E."/>
            <person name="Mackinder L."/>
            <person name="Mock T."/>
            <person name="Mueller-Roeber B."/>
            <person name="Pagarete A."/>
            <person name="Parker M."/>
            <person name="Probert I."/>
            <person name="Quesneville H."/>
            <person name="Raines C."/>
            <person name="Rensing S.A."/>
            <person name="Riano-Pachon D.M."/>
            <person name="Richier S."/>
            <person name="Rokitta S."/>
            <person name="Shiraiwa Y."/>
            <person name="Soanes D.M."/>
            <person name="van der Giezen M."/>
            <person name="Wahlund T.M."/>
            <person name="Williams B."/>
            <person name="Wilson W."/>
            <person name="Wolfe G."/>
            <person name="Wurch L.L."/>
        </authorList>
    </citation>
    <scope>NUCLEOTIDE SEQUENCE</scope>
</reference>
<dbReference type="InterPro" id="IPR020103">
    <property type="entry name" value="PsdUridine_synth_cat_dom_sf"/>
</dbReference>
<organism evidence="6 7">
    <name type="scientific">Emiliania huxleyi (strain CCMP1516)</name>
    <dbReference type="NCBI Taxonomy" id="280463"/>
    <lineage>
        <taxon>Eukaryota</taxon>
        <taxon>Haptista</taxon>
        <taxon>Haptophyta</taxon>
        <taxon>Prymnesiophyceae</taxon>
        <taxon>Isochrysidales</taxon>
        <taxon>Noelaerhabdaceae</taxon>
        <taxon>Emiliania</taxon>
    </lineage>
</organism>
<dbReference type="GO" id="GO:0003723">
    <property type="term" value="F:RNA binding"/>
    <property type="evidence" value="ECO:0007669"/>
    <property type="project" value="InterPro"/>
</dbReference>
<evidence type="ECO:0000256" key="1">
    <source>
        <dbReference type="ARBA" id="ARBA00009652"/>
    </source>
</evidence>
<proteinExistence type="inferred from homology"/>
<dbReference type="InterPro" id="IPR048741">
    <property type="entry name" value="Pus10-like_C"/>
</dbReference>
<dbReference type="HOGENOM" id="CLU_1942069_0_0_1"/>
<dbReference type="PANTHER" id="PTHR21568:SF0">
    <property type="entry name" value="TRNA PSEUDOURIDINE SYNTHASE PUS10"/>
    <property type="match status" value="1"/>
</dbReference>
<dbReference type="Gene3D" id="3.30.70.3190">
    <property type="match status" value="1"/>
</dbReference>
<evidence type="ECO:0000256" key="3">
    <source>
        <dbReference type="ARBA" id="ARBA00022694"/>
    </source>
</evidence>
<keyword evidence="4" id="KW-0413">Isomerase</keyword>
<dbReference type="SUPFAM" id="SSF55120">
    <property type="entry name" value="Pseudouridine synthase"/>
    <property type="match status" value="1"/>
</dbReference>
<dbReference type="Pfam" id="PF21238">
    <property type="entry name" value="Pus10_C"/>
    <property type="match status" value="1"/>
</dbReference>
<feature type="domain" description="Pus10-like C-terminal" evidence="5">
    <location>
        <begin position="74"/>
        <end position="112"/>
    </location>
</feature>
<dbReference type="PANTHER" id="PTHR21568">
    <property type="entry name" value="TRNA PSEUDOURIDINE SYNTHASE PUS10"/>
    <property type="match status" value="1"/>
</dbReference>
<protein>
    <recommendedName>
        <fullName evidence="2">tRNA pseudouridine(55) synthase</fullName>
        <ecNumber evidence="2">5.4.99.25</ecNumber>
    </recommendedName>
</protein>
<dbReference type="GO" id="GO:0160148">
    <property type="term" value="F:tRNA pseudouridine(55) synthase activity"/>
    <property type="evidence" value="ECO:0007669"/>
    <property type="project" value="UniProtKB-EC"/>
</dbReference>
<sequence>MAYFKAAWAADSLNGLKRLNGAGELPSHSSKKGEDGLCKDYRPGVQLGRDVSQVELDALGRQCPVELAQLTPLRAGTYVKEFVHGDFGRTSPSLGDLLGCEADILQLDVLGVRPARESAQPPPPLPPLPE</sequence>
<dbReference type="EnsemblProtists" id="EOD33165">
    <property type="protein sequence ID" value="EOD33165"/>
    <property type="gene ID" value="EMIHUDRAFT_449429"/>
</dbReference>
<dbReference type="GeneID" id="17278436"/>
<comment type="similarity">
    <text evidence="1">Belongs to the pseudouridine synthase Pus10 family.</text>
</comment>
<evidence type="ECO:0000256" key="2">
    <source>
        <dbReference type="ARBA" id="ARBA00012787"/>
    </source>
</evidence>
<keyword evidence="7" id="KW-1185">Reference proteome</keyword>
<dbReference type="PaxDb" id="2903-EOD33165"/>
<keyword evidence="3" id="KW-0819">tRNA processing</keyword>
<dbReference type="KEGG" id="ehx:EMIHUDRAFT_449429"/>
<dbReference type="InterPro" id="IPR039894">
    <property type="entry name" value="Pus10-like"/>
</dbReference>
<name>A0A0D3KBN0_EMIH1</name>
<evidence type="ECO:0000313" key="7">
    <source>
        <dbReference type="Proteomes" id="UP000013827"/>
    </source>
</evidence>
<dbReference type="STRING" id="2903.R1F2N8"/>
<dbReference type="eggNOG" id="KOG2364">
    <property type="taxonomic scope" value="Eukaryota"/>
</dbReference>
<dbReference type="RefSeq" id="XP_005785594.1">
    <property type="nucleotide sequence ID" value="XM_005785537.1"/>
</dbReference>
<dbReference type="EC" id="5.4.99.25" evidence="2"/>
<evidence type="ECO:0000313" key="6">
    <source>
        <dbReference type="EnsemblProtists" id="EOD33165"/>
    </source>
</evidence>
<dbReference type="AlphaFoldDB" id="A0A0D3KBN0"/>
<evidence type="ECO:0000259" key="5">
    <source>
        <dbReference type="Pfam" id="PF21238"/>
    </source>
</evidence>
<dbReference type="GO" id="GO:0031119">
    <property type="term" value="P:tRNA pseudouridine synthesis"/>
    <property type="evidence" value="ECO:0007669"/>
    <property type="project" value="TreeGrafter"/>
</dbReference>
<dbReference type="Proteomes" id="UP000013827">
    <property type="component" value="Unassembled WGS sequence"/>
</dbReference>